<dbReference type="Proteomes" id="UP000244880">
    <property type="component" value="Unassembled WGS sequence"/>
</dbReference>
<dbReference type="InterPro" id="IPR016161">
    <property type="entry name" value="Ald_DH/histidinol_DH"/>
</dbReference>
<reference evidence="5 6" key="1">
    <citation type="submission" date="2018-03" db="EMBL/GenBank/DDBJ databases">
        <authorList>
            <person name="Keele B.F."/>
        </authorList>
    </citation>
    <scope>NUCLEOTIDE SEQUENCE [LARGE SCALE GENOMIC DNA]</scope>
    <source>
        <strain evidence="5 6">CECT 8599</strain>
    </source>
</reference>
<proteinExistence type="inferred from homology"/>
<dbReference type="Gene3D" id="3.40.309.10">
    <property type="entry name" value="Aldehyde Dehydrogenase, Chain A, domain 2"/>
    <property type="match status" value="1"/>
</dbReference>
<dbReference type="CDD" id="cd07100">
    <property type="entry name" value="ALDH_SSADH1_GabD1"/>
    <property type="match status" value="1"/>
</dbReference>
<sequence>MTHISTINPATETIIAQYDLMGKDTAFEKIEAAHTAFKTWKLKSHADRAPYLRDIAAALRDNSAELAQLMTDETGKLLRDGATEVELCAQIFEYTAEHGPDHLADEERTHSGGDKRGIVTYAPIGVIYSIQPWNFPIYQPARVLAANLMAGNAVILKHAEICTGSGLMLQDICREAGLPEGLFEVVIIDHDTSDEVIAHDKIRAVTMTGSDAAGRTIGETATKHLKKTVLELGSNDAYLVLEDADVELAVKTCVQGRLYNNGQTCVSAKRFVVTDAVYDAFVTAFVDQMKSIKMGDPTEDDTQLGPLSSQDQFDTIEKQVKDSLKNGATLLCGGNPDDRKGAYYPATVLGDCKPGAPAYDDEIFGPVASIIKAKDDEDAMRIANDSRYGLGGGIFTKDEDKAIRLARDHFDTGMVRINSFGAADPNMPFGGVKNSGFGREHGGFGMMEFVNAKAIYLP</sequence>
<dbReference type="InterPro" id="IPR044148">
    <property type="entry name" value="ALDH_GabD1-like"/>
</dbReference>
<gene>
    <name evidence="5" type="primary">sad</name>
    <name evidence="5" type="ORF">ASD8599_04036</name>
</gene>
<dbReference type="FunFam" id="3.40.309.10:FF:000009">
    <property type="entry name" value="Aldehyde dehydrogenase A"/>
    <property type="match status" value="1"/>
</dbReference>
<keyword evidence="2" id="KW-0521">NADP</keyword>
<evidence type="ECO:0000256" key="2">
    <source>
        <dbReference type="ARBA" id="ARBA00022857"/>
    </source>
</evidence>
<dbReference type="PANTHER" id="PTHR43217">
    <property type="entry name" value="SUCCINATE SEMIALDEHYDE DEHYDROGENASE [NAD(P)+] SAD"/>
    <property type="match status" value="1"/>
</dbReference>
<dbReference type="Gene3D" id="3.40.605.10">
    <property type="entry name" value="Aldehyde Dehydrogenase, Chain A, domain 1"/>
    <property type="match status" value="1"/>
</dbReference>
<dbReference type="InterPro" id="IPR016163">
    <property type="entry name" value="Ald_DH_C"/>
</dbReference>
<dbReference type="Pfam" id="PF00171">
    <property type="entry name" value="Aldedh"/>
    <property type="match status" value="1"/>
</dbReference>
<evidence type="ECO:0000256" key="3">
    <source>
        <dbReference type="ARBA" id="ARBA00023002"/>
    </source>
</evidence>
<evidence type="ECO:0000313" key="6">
    <source>
        <dbReference type="Proteomes" id="UP000244880"/>
    </source>
</evidence>
<dbReference type="InterPro" id="IPR047110">
    <property type="entry name" value="GABD/Sad-like"/>
</dbReference>
<dbReference type="OrthoDB" id="9812625at2"/>
<dbReference type="AlphaFoldDB" id="A0A2R8BPV2"/>
<dbReference type="GO" id="GO:0004030">
    <property type="term" value="F:aldehyde dehydrogenase [NAD(P)+] activity"/>
    <property type="evidence" value="ECO:0007669"/>
    <property type="project" value="InterPro"/>
</dbReference>
<dbReference type="GO" id="GO:0004777">
    <property type="term" value="F:succinate-semialdehyde dehydrogenase (NAD+) activity"/>
    <property type="evidence" value="ECO:0007669"/>
    <property type="project" value="TreeGrafter"/>
</dbReference>
<evidence type="ECO:0000256" key="1">
    <source>
        <dbReference type="ARBA" id="ARBA00009986"/>
    </source>
</evidence>
<dbReference type="EMBL" id="OMOR01000004">
    <property type="protein sequence ID" value="SPH27570.1"/>
    <property type="molecule type" value="Genomic_DNA"/>
</dbReference>
<protein>
    <submittedName>
        <fullName evidence="5">Succinate semialdehyde dehydrogenase [NAD(P)+] Sad</fullName>
        <ecNumber evidence="5">1.2.1.16</ecNumber>
    </submittedName>
</protein>
<comment type="similarity">
    <text evidence="1">Belongs to the aldehyde dehydrogenase family.</text>
</comment>
<keyword evidence="3 5" id="KW-0560">Oxidoreductase</keyword>
<dbReference type="PANTHER" id="PTHR43217:SF1">
    <property type="entry name" value="SUCCINATE SEMIALDEHYDE DEHYDROGENASE [NAD(P)+] SAD"/>
    <property type="match status" value="1"/>
</dbReference>
<feature type="domain" description="Aldehyde dehydrogenase" evidence="4">
    <location>
        <begin position="3"/>
        <end position="455"/>
    </location>
</feature>
<accession>A0A2R8BPV2</accession>
<dbReference type="SUPFAM" id="SSF53720">
    <property type="entry name" value="ALDH-like"/>
    <property type="match status" value="1"/>
</dbReference>
<organism evidence="5 6">
    <name type="scientific">Ascidiaceihabitans donghaensis</name>
    <dbReference type="NCBI Taxonomy" id="1510460"/>
    <lineage>
        <taxon>Bacteria</taxon>
        <taxon>Pseudomonadati</taxon>
        <taxon>Pseudomonadota</taxon>
        <taxon>Alphaproteobacteria</taxon>
        <taxon>Rhodobacterales</taxon>
        <taxon>Paracoccaceae</taxon>
        <taxon>Ascidiaceihabitans</taxon>
    </lineage>
</organism>
<evidence type="ECO:0000259" key="4">
    <source>
        <dbReference type="Pfam" id="PF00171"/>
    </source>
</evidence>
<keyword evidence="6" id="KW-1185">Reference proteome</keyword>
<name>A0A2R8BPV2_9RHOB</name>
<dbReference type="InterPro" id="IPR016162">
    <property type="entry name" value="Ald_DH_N"/>
</dbReference>
<evidence type="ECO:0000313" key="5">
    <source>
        <dbReference type="EMBL" id="SPH27570.1"/>
    </source>
</evidence>
<dbReference type="RefSeq" id="WP_108830536.1">
    <property type="nucleotide sequence ID" value="NZ_OMOR01000004.1"/>
</dbReference>
<dbReference type="EC" id="1.2.1.16" evidence="5"/>
<dbReference type="InterPro" id="IPR015590">
    <property type="entry name" value="Aldehyde_DH_dom"/>
</dbReference>